<dbReference type="SUPFAM" id="SSF55073">
    <property type="entry name" value="Nucleotide cyclase"/>
    <property type="match status" value="1"/>
</dbReference>
<dbReference type="RefSeq" id="WP_109725441.1">
    <property type="nucleotide sequence ID" value="NZ_QGDI01000002.1"/>
</dbReference>
<feature type="transmembrane region" description="Helical" evidence="1">
    <location>
        <begin position="83"/>
        <end position="103"/>
    </location>
</feature>
<dbReference type="SMART" id="SM00267">
    <property type="entry name" value="GGDEF"/>
    <property type="match status" value="1"/>
</dbReference>
<name>A0A315Y5R4_RUMFL</name>
<dbReference type="PROSITE" id="PS50887">
    <property type="entry name" value="GGDEF"/>
    <property type="match status" value="1"/>
</dbReference>
<comment type="caution">
    <text evidence="3">The sequence shown here is derived from an EMBL/GenBank/DDBJ whole genome shotgun (WGS) entry which is preliminary data.</text>
</comment>
<evidence type="ECO:0000313" key="4">
    <source>
        <dbReference type="Proteomes" id="UP000245720"/>
    </source>
</evidence>
<proteinExistence type="predicted"/>
<dbReference type="GO" id="GO:0052621">
    <property type="term" value="F:diguanylate cyclase activity"/>
    <property type="evidence" value="ECO:0007669"/>
    <property type="project" value="TreeGrafter"/>
</dbReference>
<dbReference type="InterPro" id="IPR043128">
    <property type="entry name" value="Rev_trsase/Diguanyl_cyclase"/>
</dbReference>
<keyword evidence="1" id="KW-1133">Transmembrane helix</keyword>
<dbReference type="NCBIfam" id="TIGR00254">
    <property type="entry name" value="GGDEF"/>
    <property type="match status" value="1"/>
</dbReference>
<dbReference type="Gene3D" id="3.30.70.270">
    <property type="match status" value="1"/>
</dbReference>
<dbReference type="PANTHER" id="PTHR45138:SF9">
    <property type="entry name" value="DIGUANYLATE CYCLASE DGCM-RELATED"/>
    <property type="match status" value="1"/>
</dbReference>
<gene>
    <name evidence="3" type="ORF">IE37_00549</name>
</gene>
<organism evidence="3 4">
    <name type="scientific">Ruminococcus flavefaciens</name>
    <dbReference type="NCBI Taxonomy" id="1265"/>
    <lineage>
        <taxon>Bacteria</taxon>
        <taxon>Bacillati</taxon>
        <taxon>Bacillota</taxon>
        <taxon>Clostridia</taxon>
        <taxon>Eubacteriales</taxon>
        <taxon>Oscillospiraceae</taxon>
        <taxon>Ruminococcus</taxon>
    </lineage>
</organism>
<feature type="transmembrane region" description="Helical" evidence="1">
    <location>
        <begin position="167"/>
        <end position="189"/>
    </location>
</feature>
<evidence type="ECO:0000313" key="3">
    <source>
        <dbReference type="EMBL" id="PWJ14565.1"/>
    </source>
</evidence>
<sequence>MSSGRSSEIVREFVANNRKLFEETNEKFIYAIGFALCLLAHSTYLIMFLVLKVREMMYFNIFSVVFYLTLVILVLTLRKGHSILLYTAASEVIIHAALATYLMGWDADFGIFLLILIPIIFLMMKGRLLVPYIFTAVSMGLFLWLRVRRNRHADLKYVFTDNKIINALYILNAVIGILFLVYTLTVYMLNRVDMEYRLTAQSEEFKKAASIDPLTQLFNRRAMNEKIREIRRNSATPRSRYVIGIGDIDNFKKINDTYGHDTGDKVLVYVANLFISMIPDGGYAARWGGEEFLFVLPESQIVDGLDFTDQMHKSLRAHTFEIDDCLFGVTMTFGVSEGIPTDKIDTVITHADKRLYKGKNNGKNHTEYTD</sequence>
<dbReference type="CDD" id="cd01949">
    <property type="entry name" value="GGDEF"/>
    <property type="match status" value="1"/>
</dbReference>
<feature type="transmembrane region" description="Helical" evidence="1">
    <location>
        <begin position="109"/>
        <end position="124"/>
    </location>
</feature>
<dbReference type="AlphaFoldDB" id="A0A315Y5R4"/>
<feature type="transmembrane region" description="Helical" evidence="1">
    <location>
        <begin position="28"/>
        <end position="51"/>
    </location>
</feature>
<dbReference type="EMBL" id="QGDI01000002">
    <property type="protein sequence ID" value="PWJ14565.1"/>
    <property type="molecule type" value="Genomic_DNA"/>
</dbReference>
<reference evidence="3 4" key="1">
    <citation type="submission" date="2018-05" db="EMBL/GenBank/DDBJ databases">
        <title>The Hungate 1000. A catalogue of reference genomes from the rumen microbiome.</title>
        <authorList>
            <person name="Kelly W."/>
        </authorList>
    </citation>
    <scope>NUCLEOTIDE SEQUENCE [LARGE SCALE GENOMIC DNA]</scope>
    <source>
        <strain evidence="3 4">SAb67</strain>
    </source>
</reference>
<dbReference type="InterPro" id="IPR000160">
    <property type="entry name" value="GGDEF_dom"/>
</dbReference>
<dbReference type="Pfam" id="PF00990">
    <property type="entry name" value="GGDEF"/>
    <property type="match status" value="1"/>
</dbReference>
<feature type="transmembrane region" description="Helical" evidence="1">
    <location>
        <begin position="129"/>
        <end position="147"/>
    </location>
</feature>
<feature type="domain" description="GGDEF" evidence="2">
    <location>
        <begin position="239"/>
        <end position="370"/>
    </location>
</feature>
<dbReference type="InterPro" id="IPR029787">
    <property type="entry name" value="Nucleotide_cyclase"/>
</dbReference>
<evidence type="ECO:0000256" key="1">
    <source>
        <dbReference type="SAM" id="Phobius"/>
    </source>
</evidence>
<dbReference type="Proteomes" id="UP000245720">
    <property type="component" value="Unassembled WGS sequence"/>
</dbReference>
<dbReference type="InterPro" id="IPR050469">
    <property type="entry name" value="Diguanylate_Cyclase"/>
</dbReference>
<protein>
    <submittedName>
        <fullName evidence="3">Diguanylate cyclase (GGDEF)-like protein</fullName>
    </submittedName>
</protein>
<feature type="transmembrane region" description="Helical" evidence="1">
    <location>
        <begin position="57"/>
        <end position="76"/>
    </location>
</feature>
<keyword evidence="1" id="KW-0472">Membrane</keyword>
<dbReference type="OrthoDB" id="9807794at2"/>
<keyword evidence="1" id="KW-0812">Transmembrane</keyword>
<evidence type="ECO:0000259" key="2">
    <source>
        <dbReference type="PROSITE" id="PS50887"/>
    </source>
</evidence>
<dbReference type="PANTHER" id="PTHR45138">
    <property type="entry name" value="REGULATORY COMPONENTS OF SENSORY TRANSDUCTION SYSTEM"/>
    <property type="match status" value="1"/>
</dbReference>
<accession>A0A315Y5R4</accession>